<feature type="compositionally biased region" description="Low complexity" evidence="1">
    <location>
        <begin position="40"/>
        <end position="65"/>
    </location>
</feature>
<protein>
    <recommendedName>
        <fullName evidence="5">N-glycosylation protein EOS1</fullName>
    </recommendedName>
</protein>
<dbReference type="Pfam" id="PF12326">
    <property type="entry name" value="EOS1"/>
    <property type="match status" value="1"/>
</dbReference>
<dbReference type="OMA" id="HIWIFIS"/>
<feature type="region of interest" description="Disordered" evidence="1">
    <location>
        <begin position="136"/>
        <end position="164"/>
    </location>
</feature>
<feature type="region of interest" description="Disordered" evidence="1">
    <location>
        <begin position="37"/>
        <end position="67"/>
    </location>
</feature>
<dbReference type="GO" id="GO:0005789">
    <property type="term" value="C:endoplasmic reticulum membrane"/>
    <property type="evidence" value="ECO:0007669"/>
    <property type="project" value="InterPro"/>
</dbReference>
<organism evidence="3 4">
    <name type="scientific">Candida albicans (strain WO-1)</name>
    <name type="common">Yeast</name>
    <dbReference type="NCBI Taxonomy" id="294748"/>
    <lineage>
        <taxon>Eukaryota</taxon>
        <taxon>Fungi</taxon>
        <taxon>Dikarya</taxon>
        <taxon>Ascomycota</taxon>
        <taxon>Saccharomycotina</taxon>
        <taxon>Pichiomycetes</taxon>
        <taxon>Debaryomycetaceae</taxon>
        <taxon>Candida/Lodderomyces clade</taxon>
        <taxon>Candida</taxon>
    </lineage>
</organism>
<feature type="region of interest" description="Disordered" evidence="1">
    <location>
        <begin position="214"/>
        <end position="246"/>
    </location>
</feature>
<dbReference type="OrthoDB" id="2139606at2759"/>
<evidence type="ECO:0008006" key="5">
    <source>
        <dbReference type="Google" id="ProtNLM"/>
    </source>
</evidence>
<dbReference type="HOGENOM" id="CLU_043059_0_0_1"/>
<keyword evidence="2" id="KW-1133">Transmembrane helix</keyword>
<dbReference type="PaxDb" id="5476-C4YMQ0"/>
<feature type="region of interest" description="Disordered" evidence="1">
    <location>
        <begin position="82"/>
        <end position="105"/>
    </location>
</feature>
<dbReference type="EMBL" id="CM000309">
    <property type="protein sequence ID" value="EEQ43881.1"/>
    <property type="molecule type" value="Genomic_DNA"/>
</dbReference>
<keyword evidence="2" id="KW-0472">Membrane</keyword>
<feature type="compositionally biased region" description="Polar residues" evidence="1">
    <location>
        <begin position="95"/>
        <end position="105"/>
    </location>
</feature>
<feature type="transmembrane region" description="Helical" evidence="2">
    <location>
        <begin position="423"/>
        <end position="449"/>
    </location>
</feature>
<dbReference type="InterPro" id="IPR021100">
    <property type="entry name" value="N-glycosylation_EOS1"/>
</dbReference>
<dbReference type="GO" id="GO:0034599">
    <property type="term" value="P:cellular response to oxidative stress"/>
    <property type="evidence" value="ECO:0007669"/>
    <property type="project" value="InterPro"/>
</dbReference>
<evidence type="ECO:0000256" key="1">
    <source>
        <dbReference type="SAM" id="MobiDB-lite"/>
    </source>
</evidence>
<sequence length="474" mass="52075">MVFISTLLSSSLGSRFSNTLESHQIDDDYSEQYDFDTVESSSSSSSLPQSQRQVSSTNLSSGLSSYPDRRVITETTAATATINASNFSSPPSPPRQSLASTPTQPSNCVAVADIDTRFPPSSAVINQYDPYEEVPSYEASQRMHNQSANSNSNNNSSSSSNIAHNNDNYIAEDVSHIAPTTHIYTPIPSLPIPITSSTTGISYGNSYDALINNNNNNNNGNTSNSNNNNRNGNNSSNGNASNSTLRGGNIKRSSIKQLGLKFLNARQHFLLASCRDVSLIPPLIGLIRSWRMIYSNDANNYNQALNGDGVTLIRGSEHFLTGLWCIVAGYLSYSILDSLLVRWIMTYSTSAAIVRVLSMSTIIITIELYLINTTSAITDYGLHIWIFISCVLTFTYIVQNFVTSNLELINYYKRTTIHKRARFFDFYNIVVFAVVPVGLASFVTMVGLLRSLLLLRIEIDSNNNGNDMINLDGV</sequence>
<proteinExistence type="predicted"/>
<gene>
    <name evidence="3" type="ORF">CAWG_02134</name>
</gene>
<feature type="compositionally biased region" description="Low complexity" evidence="1">
    <location>
        <begin position="214"/>
        <end position="243"/>
    </location>
</feature>
<feature type="compositionally biased region" description="Low complexity" evidence="1">
    <location>
        <begin position="145"/>
        <end position="164"/>
    </location>
</feature>
<evidence type="ECO:0000313" key="3">
    <source>
        <dbReference type="EMBL" id="EEQ43881.1"/>
    </source>
</evidence>
<dbReference type="PRINTS" id="PR02070">
    <property type="entry name" value="NGLYCOSEOS1"/>
</dbReference>
<evidence type="ECO:0000256" key="2">
    <source>
        <dbReference type="SAM" id="Phobius"/>
    </source>
</evidence>
<dbReference type="PANTHER" id="PTHR28147">
    <property type="entry name" value="N-GLYCOSYLATION PROTEIN EOS1"/>
    <property type="match status" value="1"/>
</dbReference>
<evidence type="ECO:0000313" key="4">
    <source>
        <dbReference type="Proteomes" id="UP000001429"/>
    </source>
</evidence>
<feature type="transmembrane region" description="Helical" evidence="2">
    <location>
        <begin position="352"/>
        <end position="371"/>
    </location>
</feature>
<reference evidence="3 4" key="1">
    <citation type="journal article" date="2009" name="Nature">
        <title>Evolution of pathogenicity and sexual reproduction in eight Candida genomes.</title>
        <authorList>
            <person name="Butler G."/>
            <person name="Rasmussen M.D."/>
            <person name="Lin M.F."/>
            <person name="Santos M.A."/>
            <person name="Sakthikumar S."/>
            <person name="Munro C.A."/>
            <person name="Rheinbay E."/>
            <person name="Grabherr M."/>
            <person name="Forche A."/>
            <person name="Reedy J.L."/>
            <person name="Agrafioti I."/>
            <person name="Arnaud M.B."/>
            <person name="Bates S."/>
            <person name="Brown A.J."/>
            <person name="Brunke S."/>
            <person name="Costanzo M.C."/>
            <person name="Fitzpatrick D.A."/>
            <person name="de Groot P.W."/>
            <person name="Harris D."/>
            <person name="Hoyer L.L."/>
            <person name="Hube B."/>
            <person name="Klis F.M."/>
            <person name="Kodira C."/>
            <person name="Lennard N."/>
            <person name="Logue M.E."/>
            <person name="Martin R."/>
            <person name="Neiman A.M."/>
            <person name="Nikolaou E."/>
            <person name="Quail M.A."/>
            <person name="Quinn J."/>
            <person name="Santos M.C."/>
            <person name="Schmitzberger F.F."/>
            <person name="Sherlock G."/>
            <person name="Shah P."/>
            <person name="Silverstein K.A."/>
            <person name="Skrzypek M.S."/>
            <person name="Soll D."/>
            <person name="Staggs R."/>
            <person name="Stansfield I."/>
            <person name="Stumpf M.P."/>
            <person name="Sudbery P.E."/>
            <person name="Srikantha T."/>
            <person name="Zeng Q."/>
            <person name="Berman J."/>
            <person name="Berriman M."/>
            <person name="Heitman J."/>
            <person name="Gow N.A."/>
            <person name="Lorenz M.C."/>
            <person name="Birren B.W."/>
            <person name="Kellis M."/>
            <person name="Cuomo C.A."/>
        </authorList>
    </citation>
    <scope>NUCLEOTIDE SEQUENCE [LARGE SCALE GENOMIC DNA]</scope>
    <source>
        <strain evidence="3 4">WO-1</strain>
    </source>
</reference>
<feature type="transmembrane region" description="Helical" evidence="2">
    <location>
        <begin position="383"/>
        <end position="402"/>
    </location>
</feature>
<accession>C4YMQ0</accession>
<name>C4YMQ0_CANAW</name>
<dbReference type="VEuPathDB" id="FungiDB:CAWG_02134"/>
<keyword evidence="4" id="KW-1185">Reference proteome</keyword>
<dbReference type="PANTHER" id="PTHR28147:SF1">
    <property type="entry name" value="N-GLYCOSYLATION PROTEIN EOS1"/>
    <property type="match status" value="1"/>
</dbReference>
<dbReference type="Proteomes" id="UP000001429">
    <property type="component" value="Chromosome R"/>
</dbReference>
<dbReference type="AlphaFoldDB" id="C4YMQ0"/>
<keyword evidence="2" id="KW-0812">Transmembrane</keyword>
<feature type="transmembrane region" description="Helical" evidence="2">
    <location>
        <begin position="319"/>
        <end position="340"/>
    </location>
</feature>
<dbReference type="GO" id="GO:0006487">
    <property type="term" value="P:protein N-linked glycosylation"/>
    <property type="evidence" value="ECO:0007669"/>
    <property type="project" value="TreeGrafter"/>
</dbReference>